<dbReference type="InterPro" id="IPR029055">
    <property type="entry name" value="Ntn_hydrolases_N"/>
</dbReference>
<reference evidence="2" key="1">
    <citation type="submission" date="2018-05" db="EMBL/GenBank/DDBJ databases">
        <authorList>
            <person name="Lanie J.A."/>
            <person name="Ng W.-L."/>
            <person name="Kazmierczak K.M."/>
            <person name="Andrzejewski T.M."/>
            <person name="Davidsen T.M."/>
            <person name="Wayne K.J."/>
            <person name="Tettelin H."/>
            <person name="Glass J.I."/>
            <person name="Rusch D."/>
            <person name="Podicherti R."/>
            <person name="Tsui H.-C.T."/>
            <person name="Winkler M.E."/>
        </authorList>
    </citation>
    <scope>NUCLEOTIDE SEQUENCE</scope>
</reference>
<dbReference type="SUPFAM" id="SSF56235">
    <property type="entry name" value="N-terminal nucleophile aminohydrolases (Ntn hydrolases)"/>
    <property type="match status" value="1"/>
</dbReference>
<feature type="domain" description="Glutamine amidotransferase type-2" evidence="1">
    <location>
        <begin position="125"/>
        <end position="276"/>
    </location>
</feature>
<dbReference type="Gene3D" id="3.60.20.10">
    <property type="entry name" value="Glutamine Phosphoribosylpyrophosphate, subunit 1, domain 1"/>
    <property type="match status" value="1"/>
</dbReference>
<evidence type="ECO:0000313" key="2">
    <source>
        <dbReference type="EMBL" id="SVB60937.1"/>
    </source>
</evidence>
<dbReference type="EMBL" id="UINC01049311">
    <property type="protein sequence ID" value="SVB60937.1"/>
    <property type="molecule type" value="Genomic_DNA"/>
</dbReference>
<sequence length="276" mass="30450">MCGIIAVLRRPSSREVPELVELLGLLESVSNSLSLDDLNMLKEHAESLDFVNSQLKGLPGFLALFNNENLVPAIETILDQLFDFFQNPEKQLSLSSDDVEVLNVLSSRMRDLVWSIKKDRIGSYKRVIDLTSKKFTPSHQGFSALLSLQQALSGLDRLEVRGRDSAGLQILVWDHDLDDVEIPEDRLNDLLFRSGSVRKSSNGSLLFVYKTASEIGDLGDNTNSLRDSIISDDLLAKALSGKSVKANVVGHTRWASVGLISESNAHPMESIDTDKG</sequence>
<name>A0A382FFN7_9ZZZZ</name>
<feature type="non-terminal residue" evidence="2">
    <location>
        <position position="276"/>
    </location>
</feature>
<evidence type="ECO:0000259" key="1">
    <source>
        <dbReference type="PROSITE" id="PS51278"/>
    </source>
</evidence>
<dbReference type="PROSITE" id="PS51278">
    <property type="entry name" value="GATASE_TYPE_2"/>
    <property type="match status" value="1"/>
</dbReference>
<gene>
    <name evidence="2" type="ORF">METZ01_LOCUS213791</name>
</gene>
<dbReference type="AlphaFoldDB" id="A0A382FFN7"/>
<proteinExistence type="predicted"/>
<dbReference type="InterPro" id="IPR017932">
    <property type="entry name" value="GATase_2_dom"/>
</dbReference>
<organism evidence="2">
    <name type="scientific">marine metagenome</name>
    <dbReference type="NCBI Taxonomy" id="408172"/>
    <lineage>
        <taxon>unclassified sequences</taxon>
        <taxon>metagenomes</taxon>
        <taxon>ecological metagenomes</taxon>
    </lineage>
</organism>
<accession>A0A382FFN7</accession>
<protein>
    <recommendedName>
        <fullName evidence="1">Glutamine amidotransferase type-2 domain-containing protein</fullName>
    </recommendedName>
</protein>